<evidence type="ECO:0000313" key="2">
    <source>
        <dbReference type="Proteomes" id="UP000177480"/>
    </source>
</evidence>
<evidence type="ECO:0000313" key="1">
    <source>
        <dbReference type="EMBL" id="OGZ43915.1"/>
    </source>
</evidence>
<organism evidence="1 2">
    <name type="scientific">Candidatus Ryanbacteria bacterium RIFCSPHIGHO2_01_FULL_45_22</name>
    <dbReference type="NCBI Taxonomy" id="1802114"/>
    <lineage>
        <taxon>Bacteria</taxon>
        <taxon>Candidatus Ryaniibacteriota</taxon>
    </lineage>
</organism>
<dbReference type="PANTHER" id="PTHR11669">
    <property type="entry name" value="REPLICATION FACTOR C / DNA POLYMERASE III GAMMA-TAU SUBUNIT"/>
    <property type="match status" value="1"/>
</dbReference>
<sequence>MIIGHYRQLQLLDIHMRSGTMSHAYLFSGARHVGKMAFAKKVAAALLCEKKETGTETLFSCGMCRACVMTKAGTHPDMVVVDAEQTGETTLHLEDIQQVREQAALSAYGGTRVFIIRDISRITREAANAFLKVLEEPRGRVLFLLLACTADDVLQTIRSRVWHVRFWPLSESALAAGLEKEHRLSSEQAARVARLAGGFPGVAIRLITSVDEQKLLEKEHTHVHALCGASIAERMKYAEKLRENPEGMQKWFTESIAILANRVHTALSQNNSEAVIAADQCKMLMEHEEQFLKPYGVKRIMFEDALIRTGFTG</sequence>
<accession>A0A1G2G0P8</accession>
<dbReference type="InterPro" id="IPR050238">
    <property type="entry name" value="DNA_Rep/Repair_Clamp_Loader"/>
</dbReference>
<dbReference type="EMBL" id="MHNK01000010">
    <property type="protein sequence ID" value="OGZ43915.1"/>
    <property type="molecule type" value="Genomic_DNA"/>
</dbReference>
<dbReference type="AlphaFoldDB" id="A0A1G2G0P8"/>
<proteinExistence type="predicted"/>
<dbReference type="PANTHER" id="PTHR11669:SF8">
    <property type="entry name" value="DNA POLYMERASE III SUBUNIT DELTA"/>
    <property type="match status" value="1"/>
</dbReference>
<name>A0A1G2G0P8_9BACT</name>
<evidence type="ECO:0008006" key="3">
    <source>
        <dbReference type="Google" id="ProtNLM"/>
    </source>
</evidence>
<dbReference type="Gene3D" id="3.40.50.300">
    <property type="entry name" value="P-loop containing nucleotide triphosphate hydrolases"/>
    <property type="match status" value="1"/>
</dbReference>
<comment type="caution">
    <text evidence="1">The sequence shown here is derived from an EMBL/GenBank/DDBJ whole genome shotgun (WGS) entry which is preliminary data.</text>
</comment>
<dbReference type="STRING" id="1802114.A2719_03055"/>
<dbReference type="GO" id="GO:0006261">
    <property type="term" value="P:DNA-templated DNA replication"/>
    <property type="evidence" value="ECO:0007669"/>
    <property type="project" value="TreeGrafter"/>
</dbReference>
<dbReference type="SUPFAM" id="SSF52540">
    <property type="entry name" value="P-loop containing nucleoside triphosphate hydrolases"/>
    <property type="match status" value="1"/>
</dbReference>
<dbReference type="InterPro" id="IPR027417">
    <property type="entry name" value="P-loop_NTPase"/>
</dbReference>
<dbReference type="Proteomes" id="UP000177480">
    <property type="component" value="Unassembled WGS sequence"/>
</dbReference>
<protein>
    <recommendedName>
        <fullName evidence="3">DNA polymerase III subunit delta</fullName>
    </recommendedName>
</protein>
<gene>
    <name evidence="1" type="ORF">A2719_03055</name>
</gene>
<dbReference type="Pfam" id="PF13177">
    <property type="entry name" value="DNA_pol3_delta2"/>
    <property type="match status" value="1"/>
</dbReference>
<reference evidence="1 2" key="1">
    <citation type="journal article" date="2016" name="Nat. Commun.">
        <title>Thousands of microbial genomes shed light on interconnected biogeochemical processes in an aquifer system.</title>
        <authorList>
            <person name="Anantharaman K."/>
            <person name="Brown C.T."/>
            <person name="Hug L.A."/>
            <person name="Sharon I."/>
            <person name="Castelle C.J."/>
            <person name="Probst A.J."/>
            <person name="Thomas B.C."/>
            <person name="Singh A."/>
            <person name="Wilkins M.J."/>
            <person name="Karaoz U."/>
            <person name="Brodie E.L."/>
            <person name="Williams K.H."/>
            <person name="Hubbard S.S."/>
            <person name="Banfield J.F."/>
        </authorList>
    </citation>
    <scope>NUCLEOTIDE SEQUENCE [LARGE SCALE GENOMIC DNA]</scope>
</reference>